<dbReference type="PRINTS" id="PR00412">
    <property type="entry name" value="EPOXHYDRLASE"/>
</dbReference>
<protein>
    <submittedName>
        <fullName evidence="6">Juvenile hormone epoxide hydrolase</fullName>
    </submittedName>
</protein>
<organism evidence="6 7">
    <name type="scientific">Papilio xuthus</name>
    <name type="common">Asian swallowtail butterfly</name>
    <dbReference type="NCBI Taxonomy" id="66420"/>
    <lineage>
        <taxon>Eukaryota</taxon>
        <taxon>Metazoa</taxon>
        <taxon>Ecdysozoa</taxon>
        <taxon>Arthropoda</taxon>
        <taxon>Hexapoda</taxon>
        <taxon>Insecta</taxon>
        <taxon>Pterygota</taxon>
        <taxon>Neoptera</taxon>
        <taxon>Endopterygota</taxon>
        <taxon>Lepidoptera</taxon>
        <taxon>Glossata</taxon>
        <taxon>Ditrysia</taxon>
        <taxon>Papilionoidea</taxon>
        <taxon>Papilionidae</taxon>
        <taxon>Papilioninae</taxon>
        <taxon>Papilio</taxon>
    </lineage>
</organism>
<dbReference type="GO" id="GO:0004301">
    <property type="term" value="F:epoxide hydrolase activity"/>
    <property type="evidence" value="ECO:0007669"/>
    <property type="project" value="TreeGrafter"/>
</dbReference>
<keyword evidence="3 6" id="KW-0378">Hydrolase</keyword>
<evidence type="ECO:0000259" key="5">
    <source>
        <dbReference type="Pfam" id="PF06441"/>
    </source>
</evidence>
<dbReference type="InterPro" id="IPR000639">
    <property type="entry name" value="Epox_hydrolase-like"/>
</dbReference>
<reference evidence="6 7" key="1">
    <citation type="journal article" date="2015" name="Nat. Commun.">
        <title>Outbred genome sequencing and CRISPR/Cas9 gene editing in butterflies.</title>
        <authorList>
            <person name="Li X."/>
            <person name="Fan D."/>
            <person name="Zhang W."/>
            <person name="Liu G."/>
            <person name="Zhang L."/>
            <person name="Zhao L."/>
            <person name="Fang X."/>
            <person name="Chen L."/>
            <person name="Dong Y."/>
            <person name="Chen Y."/>
            <person name="Ding Y."/>
            <person name="Zhao R."/>
            <person name="Feng M."/>
            <person name="Zhu Y."/>
            <person name="Feng Y."/>
            <person name="Jiang X."/>
            <person name="Zhu D."/>
            <person name="Xiang H."/>
            <person name="Feng X."/>
            <person name="Li S."/>
            <person name="Wang J."/>
            <person name="Zhang G."/>
            <person name="Kronforst M.R."/>
            <person name="Wang W."/>
        </authorList>
    </citation>
    <scope>NUCLEOTIDE SEQUENCE [LARGE SCALE GENOMIC DNA]</scope>
    <source>
        <strain evidence="6">Ya'a_city_454_Px</strain>
        <tissue evidence="6">Whole body</tissue>
    </source>
</reference>
<keyword evidence="2" id="KW-0058">Aromatic hydrocarbons catabolism</keyword>
<dbReference type="InterPro" id="IPR029058">
    <property type="entry name" value="AB_hydrolase_fold"/>
</dbReference>
<dbReference type="Gene3D" id="3.40.50.1820">
    <property type="entry name" value="alpha/beta hydrolase"/>
    <property type="match status" value="2"/>
</dbReference>
<dbReference type="PANTHER" id="PTHR21661:SF35">
    <property type="entry name" value="EPOXIDE HYDROLASE"/>
    <property type="match status" value="1"/>
</dbReference>
<comment type="similarity">
    <text evidence="1">Belongs to the peptidase S33 family.</text>
</comment>
<name>A0A194Q5D4_PAPXU</name>
<feature type="chain" id="PRO_5008264056" evidence="4">
    <location>
        <begin position="20"/>
        <end position="914"/>
    </location>
</feature>
<feature type="domain" description="Epoxide hydrolase N-terminal" evidence="5">
    <location>
        <begin position="503"/>
        <end position="612"/>
    </location>
</feature>
<evidence type="ECO:0000256" key="1">
    <source>
        <dbReference type="ARBA" id="ARBA00010088"/>
    </source>
</evidence>
<dbReference type="EMBL" id="KQ459583">
    <property type="protein sequence ID" value="KPI98605.1"/>
    <property type="molecule type" value="Genomic_DNA"/>
</dbReference>
<evidence type="ECO:0000256" key="3">
    <source>
        <dbReference type="ARBA" id="ARBA00022801"/>
    </source>
</evidence>
<evidence type="ECO:0000313" key="7">
    <source>
        <dbReference type="Proteomes" id="UP000053268"/>
    </source>
</evidence>
<accession>A0A194Q5D4</accession>
<evidence type="ECO:0000256" key="4">
    <source>
        <dbReference type="SAM" id="SignalP"/>
    </source>
</evidence>
<evidence type="ECO:0000313" key="6">
    <source>
        <dbReference type="EMBL" id="KPI98605.1"/>
    </source>
</evidence>
<keyword evidence="7" id="KW-1185">Reference proteome</keyword>
<feature type="signal peptide" evidence="4">
    <location>
        <begin position="1"/>
        <end position="19"/>
    </location>
</feature>
<dbReference type="GO" id="GO:0097176">
    <property type="term" value="P:epoxide metabolic process"/>
    <property type="evidence" value="ECO:0007669"/>
    <property type="project" value="TreeGrafter"/>
</dbReference>
<proteinExistence type="inferred from homology"/>
<dbReference type="Proteomes" id="UP000053268">
    <property type="component" value="Unassembled WGS sequence"/>
</dbReference>
<dbReference type="Pfam" id="PF06441">
    <property type="entry name" value="EHN"/>
    <property type="match status" value="2"/>
</dbReference>
<feature type="domain" description="Epoxide hydrolase N-terminal" evidence="5">
    <location>
        <begin position="50"/>
        <end position="159"/>
    </location>
</feature>
<evidence type="ECO:0000256" key="2">
    <source>
        <dbReference type="ARBA" id="ARBA00022797"/>
    </source>
</evidence>
<dbReference type="PANTHER" id="PTHR21661">
    <property type="entry name" value="EPOXIDE HYDROLASE 1-RELATED"/>
    <property type="match status" value="1"/>
</dbReference>
<dbReference type="InterPro" id="IPR010497">
    <property type="entry name" value="Epoxide_hydro_N"/>
</dbReference>
<sequence length="914" mass="104128">MLGIIVIVIILAIAYKIWSSQNTEPPQLPRLDPQEWWGPNELKGKEDKSIRPFQVQFTDEMVNDLKSRLKNRRPLTPPLEGVGFEYGFNTKSIDGWLNYWAEEYPFKEREAFFNKYPHYKTNIQGLDIHFIRVKPQVPSNVEVVPLLILHGWPGSVREFYEAIPLLTQRAPGYNFAFEVIAPSLPGYGFSDAAVRPGLATPQMAVVFKNLMSRLGHDKFYLQGGDWGSSIGTAMVTLFPDNVLGYHSNMALAQNGKAGFKTFLGAYFPSLVVEKHLASRMYPLSSFFAYLIEEFGYFHLQATKPDTIGVGLTDSPSGLLAYILEKFFLWTRREHRNKVEGGLGFRFTREQLIDCLMVYWSTGCITTSMRLYAEDLSKKNRDLGLDQFTTPVPTWAFQAKNEVMYQPPSILKTKFTNLLGTTVLEDGGHFLAFELPQIYSDDVFKACKLLDTSKMSRILLGLVALVVVYIAWSAFSSESPKLPQFDTEEWWGPNELKGKQDTSIRPFQIKFTDEMIKDLRSRLKNHRPLIPPLEGIAFEYGFNSKAIEPWLKYWAEEYPFKEREAFLNQFPQYKTNIQGLDIHFIRVKPQVPAGVEILPLLILHGWPGSVREFYEVIPLLTKQQPGYNFAFEVIAPSLPGFGFSQGAVRPGLAPPQVSVIFRNLMHRLGFKKFYVQGGDWGSIVSAALVTLFPEDVLGQHTNMPVVQSKQATLKTILGAYIPSLVVESHLAERMYPLSDFFAFLMEEFGYYHLQATKPDSVGTALTDSPSGLLAYILEKFSVWTRRDHRHKPDGGLEFRFTKAQLIDNLMMYWASNCITTSMRLYSEEMSRKNQQLEIGEFPSPVPTWALQAKNEAMYQPPSILKLKFPNLVGTSVMDDGGHFFALELPQVFVKDVFKAVDAFRNWHKKTAKTEL</sequence>
<dbReference type="SUPFAM" id="SSF53474">
    <property type="entry name" value="alpha/beta-Hydrolases"/>
    <property type="match status" value="2"/>
</dbReference>
<dbReference type="AlphaFoldDB" id="A0A194Q5D4"/>
<dbReference type="STRING" id="66420.A0A194Q5D4"/>
<gene>
    <name evidence="6" type="ORF">RR46_04578</name>
</gene>
<keyword evidence="4" id="KW-0732">Signal</keyword>